<sequence length="145" mass="16318">MAKDFNTKREPDVEERSDFDKRNLGKKLLIWNNCLHPSTNGSPPLPRPWKPPRPRATQFTVSDLQAGYHIIQGNLDGALADNVQCRFKLFLVYTRLNEAQLVLNRHGLLLFDSEDLSAQVPMAFSLLQPSSPPYGQEQGIAESAT</sequence>
<dbReference type="AlphaFoldDB" id="A0A9N9LHA4"/>
<dbReference type="Proteomes" id="UP000701801">
    <property type="component" value="Unassembled WGS sequence"/>
</dbReference>
<evidence type="ECO:0000313" key="1">
    <source>
        <dbReference type="EMBL" id="CAG8974018.1"/>
    </source>
</evidence>
<organism evidence="1 2">
    <name type="scientific">Hymenoscyphus albidus</name>
    <dbReference type="NCBI Taxonomy" id="595503"/>
    <lineage>
        <taxon>Eukaryota</taxon>
        <taxon>Fungi</taxon>
        <taxon>Dikarya</taxon>
        <taxon>Ascomycota</taxon>
        <taxon>Pezizomycotina</taxon>
        <taxon>Leotiomycetes</taxon>
        <taxon>Helotiales</taxon>
        <taxon>Helotiaceae</taxon>
        <taxon>Hymenoscyphus</taxon>
    </lineage>
</organism>
<evidence type="ECO:0000313" key="2">
    <source>
        <dbReference type="Proteomes" id="UP000701801"/>
    </source>
</evidence>
<name>A0A9N9LHA4_9HELO</name>
<reference evidence="1" key="1">
    <citation type="submission" date="2021-07" db="EMBL/GenBank/DDBJ databases">
        <authorList>
            <person name="Durling M."/>
        </authorList>
    </citation>
    <scope>NUCLEOTIDE SEQUENCE</scope>
</reference>
<protein>
    <submittedName>
        <fullName evidence="1">Uncharacterized protein</fullName>
    </submittedName>
</protein>
<accession>A0A9N9LHA4</accession>
<proteinExistence type="predicted"/>
<comment type="caution">
    <text evidence="1">The sequence shown here is derived from an EMBL/GenBank/DDBJ whole genome shotgun (WGS) entry which is preliminary data.</text>
</comment>
<dbReference type="OrthoDB" id="10337822at2759"/>
<dbReference type="EMBL" id="CAJVRM010000087">
    <property type="protein sequence ID" value="CAG8974018.1"/>
    <property type="molecule type" value="Genomic_DNA"/>
</dbReference>
<keyword evidence="2" id="KW-1185">Reference proteome</keyword>
<gene>
    <name evidence="1" type="ORF">HYALB_00008567</name>
</gene>